<comment type="function">
    <text evidence="16">Putative 5'-&gt;3' double-stranded DNA exonuclease which may also contain a cryptic 3'-&gt;5' double-stranded DNA exonuclease activity. May be involved in DNA mismatch repair (MMR).</text>
</comment>
<dbReference type="InterPro" id="IPR008918">
    <property type="entry name" value="HhH2"/>
</dbReference>
<dbReference type="InterPro" id="IPR006085">
    <property type="entry name" value="XPG_DNA_repair_N"/>
</dbReference>
<dbReference type="CDD" id="cd09857">
    <property type="entry name" value="PIN_EXO1"/>
    <property type="match status" value="1"/>
</dbReference>
<evidence type="ECO:0000256" key="8">
    <source>
        <dbReference type="ARBA" id="ARBA00022769"/>
    </source>
</evidence>
<keyword evidence="6" id="KW-0479">Metal-binding</keyword>
<dbReference type="PANTHER" id="PTHR11081:SF65">
    <property type="entry name" value="DNA DAMAGE-INDUCIBLE PROTEIN DIN7-RELATED"/>
    <property type="match status" value="1"/>
</dbReference>
<evidence type="ECO:0000256" key="4">
    <source>
        <dbReference type="ARBA" id="ARBA00020324"/>
    </source>
</evidence>
<keyword evidence="9" id="KW-0378">Hydrolase</keyword>
<evidence type="ECO:0000313" key="19">
    <source>
        <dbReference type="EMBL" id="EFJ04882.1"/>
    </source>
</evidence>
<dbReference type="GO" id="GO:0003677">
    <property type="term" value="F:DNA binding"/>
    <property type="evidence" value="ECO:0007669"/>
    <property type="project" value="UniProtKB-KW"/>
</dbReference>
<dbReference type="KEGG" id="smo:SELMODRAFT_138122"/>
<dbReference type="SMART" id="SM00484">
    <property type="entry name" value="XPGI"/>
    <property type="match status" value="1"/>
</dbReference>
<keyword evidence="10" id="KW-0269">Exonuclease</keyword>
<evidence type="ECO:0000256" key="3">
    <source>
        <dbReference type="ARBA" id="ARBA00010563"/>
    </source>
</evidence>
<dbReference type="InterPro" id="IPR006086">
    <property type="entry name" value="XPG-I_dom"/>
</dbReference>
<dbReference type="GO" id="GO:0046872">
    <property type="term" value="F:metal ion binding"/>
    <property type="evidence" value="ECO:0007669"/>
    <property type="project" value="UniProtKB-KW"/>
</dbReference>
<evidence type="ECO:0000256" key="12">
    <source>
        <dbReference type="ARBA" id="ARBA00022881"/>
    </source>
</evidence>
<keyword evidence="14" id="KW-0234">DNA repair</keyword>
<dbReference type="AlphaFoldDB" id="D8RZD7"/>
<evidence type="ECO:0000256" key="15">
    <source>
        <dbReference type="ARBA" id="ARBA00023242"/>
    </source>
</evidence>
<evidence type="ECO:0000256" key="11">
    <source>
        <dbReference type="ARBA" id="ARBA00022842"/>
    </source>
</evidence>
<dbReference type="GO" id="GO:0005634">
    <property type="term" value="C:nucleus"/>
    <property type="evidence" value="ECO:0007669"/>
    <property type="project" value="UniProtKB-SubCell"/>
</dbReference>
<dbReference type="Proteomes" id="UP000001514">
    <property type="component" value="Unassembled WGS sequence"/>
</dbReference>
<evidence type="ECO:0000256" key="13">
    <source>
        <dbReference type="ARBA" id="ARBA00023125"/>
    </source>
</evidence>
<dbReference type="InterPro" id="IPR029060">
    <property type="entry name" value="PIN-like_dom_sf"/>
</dbReference>
<dbReference type="Gene3D" id="3.40.50.1010">
    <property type="entry name" value="5'-nuclease"/>
    <property type="match status" value="1"/>
</dbReference>
<dbReference type="PRINTS" id="PR00853">
    <property type="entry name" value="XPGRADSUPER"/>
</dbReference>
<dbReference type="FunFam" id="1.10.150.20:FF:000011">
    <property type="entry name" value="exonuclease 1"/>
    <property type="match status" value="1"/>
</dbReference>
<evidence type="ECO:0000259" key="17">
    <source>
        <dbReference type="SMART" id="SM00484"/>
    </source>
</evidence>
<dbReference type="CDD" id="cd09908">
    <property type="entry name" value="H3TH_EXO1"/>
    <property type="match status" value="1"/>
</dbReference>
<dbReference type="HOGENOM" id="CLU_008978_3_0_1"/>
<comment type="subcellular location">
    <subcellularLocation>
        <location evidence="2">Nucleus</location>
    </subcellularLocation>
</comment>
<proteinExistence type="inferred from homology"/>
<keyword evidence="11" id="KW-0460">Magnesium</keyword>
<feature type="domain" description="XPG N-terminal" evidence="18">
    <location>
        <begin position="1"/>
        <end position="99"/>
    </location>
</feature>
<dbReference type="EMBL" id="GL377595">
    <property type="protein sequence ID" value="EFJ22726.1"/>
    <property type="molecule type" value="Genomic_DNA"/>
</dbReference>
<dbReference type="Gene3D" id="1.10.150.20">
    <property type="entry name" value="5' to 3' exonuclease, C-terminal subdomain"/>
    <property type="match status" value="1"/>
</dbReference>
<gene>
    <name evidence="19" type="ORF">SELMODRAFT_138122</name>
    <name evidence="20" type="ORF">SELMODRAFT_175620</name>
</gene>
<dbReference type="InterPro" id="IPR037315">
    <property type="entry name" value="EXO1_H3TH"/>
</dbReference>
<dbReference type="SMART" id="SM00279">
    <property type="entry name" value="HhH2"/>
    <property type="match status" value="1"/>
</dbReference>
<dbReference type="GO" id="GO:0035312">
    <property type="term" value="F:5'-3' DNA exonuclease activity"/>
    <property type="evidence" value="ECO:0007669"/>
    <property type="project" value="InterPro"/>
</dbReference>
<dbReference type="eggNOG" id="KOG2518">
    <property type="taxonomic scope" value="Eukaryota"/>
</dbReference>
<evidence type="ECO:0000256" key="10">
    <source>
        <dbReference type="ARBA" id="ARBA00022839"/>
    </source>
</evidence>
<evidence type="ECO:0000256" key="1">
    <source>
        <dbReference type="ARBA" id="ARBA00001946"/>
    </source>
</evidence>
<comment type="cofactor">
    <cofactor evidence="1">
        <name>Mg(2+)</name>
        <dbReference type="ChEBI" id="CHEBI:18420"/>
    </cofactor>
</comment>
<keyword evidence="8" id="KW-0228">DNA excision</keyword>
<dbReference type="STRING" id="88036.D8RZD7"/>
<reference evidence="20 21" key="1">
    <citation type="journal article" date="2011" name="Science">
        <title>The Selaginella genome identifies genetic changes associated with the evolution of vascular plants.</title>
        <authorList>
            <person name="Banks J.A."/>
            <person name="Nishiyama T."/>
            <person name="Hasebe M."/>
            <person name="Bowman J.L."/>
            <person name="Gribskov M."/>
            <person name="dePamphilis C."/>
            <person name="Albert V.A."/>
            <person name="Aono N."/>
            <person name="Aoyama T."/>
            <person name="Ambrose B.A."/>
            <person name="Ashton N.W."/>
            <person name="Axtell M.J."/>
            <person name="Barker E."/>
            <person name="Barker M.S."/>
            <person name="Bennetzen J.L."/>
            <person name="Bonawitz N.D."/>
            <person name="Chapple C."/>
            <person name="Cheng C."/>
            <person name="Correa L.G."/>
            <person name="Dacre M."/>
            <person name="DeBarry J."/>
            <person name="Dreyer I."/>
            <person name="Elias M."/>
            <person name="Engstrom E.M."/>
            <person name="Estelle M."/>
            <person name="Feng L."/>
            <person name="Finet C."/>
            <person name="Floyd S.K."/>
            <person name="Frommer W.B."/>
            <person name="Fujita T."/>
            <person name="Gramzow L."/>
            <person name="Gutensohn M."/>
            <person name="Harholt J."/>
            <person name="Hattori M."/>
            <person name="Heyl A."/>
            <person name="Hirai T."/>
            <person name="Hiwatashi Y."/>
            <person name="Ishikawa M."/>
            <person name="Iwata M."/>
            <person name="Karol K.G."/>
            <person name="Koehler B."/>
            <person name="Kolukisaoglu U."/>
            <person name="Kubo M."/>
            <person name="Kurata T."/>
            <person name="Lalonde S."/>
            <person name="Li K."/>
            <person name="Li Y."/>
            <person name="Litt A."/>
            <person name="Lyons E."/>
            <person name="Manning G."/>
            <person name="Maruyama T."/>
            <person name="Michael T.P."/>
            <person name="Mikami K."/>
            <person name="Miyazaki S."/>
            <person name="Morinaga S."/>
            <person name="Murata T."/>
            <person name="Mueller-Roeber B."/>
            <person name="Nelson D.R."/>
            <person name="Obara M."/>
            <person name="Oguri Y."/>
            <person name="Olmstead R.G."/>
            <person name="Onodera N."/>
            <person name="Petersen B.L."/>
            <person name="Pils B."/>
            <person name="Prigge M."/>
            <person name="Rensing S.A."/>
            <person name="Riano-Pachon D.M."/>
            <person name="Roberts A.W."/>
            <person name="Sato Y."/>
            <person name="Scheller H.V."/>
            <person name="Schulz B."/>
            <person name="Schulz C."/>
            <person name="Shakirov E.V."/>
            <person name="Shibagaki N."/>
            <person name="Shinohara N."/>
            <person name="Shippen D.E."/>
            <person name="Soerensen I."/>
            <person name="Sotooka R."/>
            <person name="Sugimoto N."/>
            <person name="Sugita M."/>
            <person name="Sumikawa N."/>
            <person name="Tanurdzic M."/>
            <person name="Theissen G."/>
            <person name="Ulvskov P."/>
            <person name="Wakazuki S."/>
            <person name="Weng J.K."/>
            <person name="Willats W.W."/>
            <person name="Wipf D."/>
            <person name="Wolf P.G."/>
            <person name="Yang L."/>
            <person name="Zimmer A.D."/>
            <person name="Zhu Q."/>
            <person name="Mitros T."/>
            <person name="Hellsten U."/>
            <person name="Loque D."/>
            <person name="Otillar R."/>
            <person name="Salamov A."/>
            <person name="Schmutz J."/>
            <person name="Shapiro H."/>
            <person name="Lindquist E."/>
            <person name="Lucas S."/>
            <person name="Rokhsar D."/>
            <person name="Grigoriev I.V."/>
        </authorList>
    </citation>
    <scope>NUCLEOTIDE SEQUENCE [LARGE SCALE GENOMIC DNA]</scope>
</reference>
<keyword evidence="13" id="KW-0238">DNA-binding</keyword>
<evidence type="ECO:0000256" key="16">
    <source>
        <dbReference type="ARBA" id="ARBA00060210"/>
    </source>
</evidence>
<evidence type="ECO:0000256" key="5">
    <source>
        <dbReference type="ARBA" id="ARBA00022722"/>
    </source>
</evidence>
<evidence type="ECO:0000256" key="7">
    <source>
        <dbReference type="ARBA" id="ARBA00022763"/>
    </source>
</evidence>
<dbReference type="InterPro" id="IPR019974">
    <property type="entry name" value="XPG_CS"/>
</dbReference>
<dbReference type="KEGG" id="smo:SELMODRAFT_175620"/>
<keyword evidence="7" id="KW-0227">DNA damage</keyword>
<dbReference type="Gramene" id="EFJ22726">
    <property type="protein sequence ID" value="EFJ22726"/>
    <property type="gene ID" value="SELMODRAFT_175620"/>
</dbReference>
<dbReference type="PANTHER" id="PTHR11081">
    <property type="entry name" value="FLAP ENDONUCLEASE FAMILY MEMBER"/>
    <property type="match status" value="1"/>
</dbReference>
<dbReference type="EMBL" id="GL377745">
    <property type="protein sequence ID" value="EFJ04882.1"/>
    <property type="molecule type" value="Genomic_DNA"/>
</dbReference>
<feature type="domain" description="XPG-I" evidence="17">
    <location>
        <begin position="138"/>
        <end position="217"/>
    </location>
</feature>
<organism evidence="21">
    <name type="scientific">Selaginella moellendorffii</name>
    <name type="common">Spikemoss</name>
    <dbReference type="NCBI Taxonomy" id="88036"/>
    <lineage>
        <taxon>Eukaryota</taxon>
        <taxon>Viridiplantae</taxon>
        <taxon>Streptophyta</taxon>
        <taxon>Embryophyta</taxon>
        <taxon>Tracheophyta</taxon>
        <taxon>Lycopodiopsida</taxon>
        <taxon>Selaginellales</taxon>
        <taxon>Selaginellaceae</taxon>
        <taxon>Selaginella</taxon>
    </lineage>
</organism>
<dbReference type="Pfam" id="PF00867">
    <property type="entry name" value="XPG_I"/>
    <property type="match status" value="1"/>
</dbReference>
<dbReference type="OMA" id="DVQFRAM"/>
<dbReference type="SMART" id="SM00485">
    <property type="entry name" value="XPGN"/>
    <property type="match status" value="1"/>
</dbReference>
<evidence type="ECO:0000256" key="14">
    <source>
        <dbReference type="ARBA" id="ARBA00023204"/>
    </source>
</evidence>
<keyword evidence="21" id="KW-1185">Reference proteome</keyword>
<name>D8RZD7_SELML</name>
<dbReference type="InParanoid" id="D8RZD7"/>
<evidence type="ECO:0000256" key="9">
    <source>
        <dbReference type="ARBA" id="ARBA00022801"/>
    </source>
</evidence>
<dbReference type="GO" id="GO:0006281">
    <property type="term" value="P:DNA repair"/>
    <property type="evidence" value="ECO:0007669"/>
    <property type="project" value="UniProtKB-KW"/>
</dbReference>
<dbReference type="FunFam" id="3.40.50.1010:FF:000002">
    <property type="entry name" value="Exonuclease 1, putative"/>
    <property type="match status" value="1"/>
</dbReference>
<evidence type="ECO:0000313" key="21">
    <source>
        <dbReference type="Proteomes" id="UP000001514"/>
    </source>
</evidence>
<keyword evidence="5" id="KW-0540">Nuclease</keyword>
<dbReference type="InterPro" id="IPR006084">
    <property type="entry name" value="XPG/Rad2"/>
</dbReference>
<dbReference type="InterPro" id="IPR036279">
    <property type="entry name" value="5-3_exonuclease_C_sf"/>
</dbReference>
<dbReference type="InterPro" id="IPR044752">
    <property type="entry name" value="PIN-like_EXO1"/>
</dbReference>
<accession>D8RZD7</accession>
<protein>
    <recommendedName>
        <fullName evidence="4">Exonuclease 1</fullName>
    </recommendedName>
</protein>
<dbReference type="SUPFAM" id="SSF88723">
    <property type="entry name" value="PIN domain-like"/>
    <property type="match status" value="1"/>
</dbReference>
<keyword evidence="15" id="KW-0539">Nucleus</keyword>
<evidence type="ECO:0000256" key="2">
    <source>
        <dbReference type="ARBA" id="ARBA00004123"/>
    </source>
</evidence>
<dbReference type="SUPFAM" id="SSF47807">
    <property type="entry name" value="5' to 3' exonuclease, C-terminal subdomain"/>
    <property type="match status" value="1"/>
</dbReference>
<dbReference type="Gramene" id="EFJ04882">
    <property type="protein sequence ID" value="EFJ04882"/>
    <property type="gene ID" value="SELMODRAFT_138122"/>
</dbReference>
<dbReference type="Pfam" id="PF00752">
    <property type="entry name" value="XPG_N"/>
    <property type="match status" value="1"/>
</dbReference>
<evidence type="ECO:0000256" key="6">
    <source>
        <dbReference type="ARBA" id="ARBA00022723"/>
    </source>
</evidence>
<comment type="similarity">
    <text evidence="3">Belongs to the XPG/RAD2 endonuclease family. EXO1 subfamily.</text>
</comment>
<keyword evidence="12" id="KW-0267">Excision nuclease</keyword>
<dbReference type="GO" id="GO:0017108">
    <property type="term" value="F:5'-flap endonuclease activity"/>
    <property type="evidence" value="ECO:0000318"/>
    <property type="project" value="GO_Central"/>
</dbReference>
<evidence type="ECO:0000313" key="20">
    <source>
        <dbReference type="EMBL" id="EFJ22726.1"/>
    </source>
</evidence>
<evidence type="ECO:0000259" key="18">
    <source>
        <dbReference type="SMART" id="SM00485"/>
    </source>
</evidence>
<dbReference type="PROSITE" id="PS00841">
    <property type="entry name" value="XPG_1"/>
    <property type="match status" value="1"/>
</dbReference>
<sequence>MGIQGLLPALKSITTSTNVKEYSGMRVAVDTYSWLHKAAFSCSKDICDGRATASFLNYCMHRVNLLRHHGIKPLLVFDGGSLPMKAEQEEKRSRAREEHLKLARECEASGNHAAAYDHYQKAVDITPEVAHQLILVLRRENVEYIVSPYEADAQMAFLALRGVVDAVITEDSDLVAYGCPKILFKMDKNGQGFELQYADLVKNRDLNLTSFTKRMMLEMCILSGCDYLPSLQGMGVKRAHNLIRRFRSYEKVIRHLKFSGVMIPKSYEEGFRKALLTFCHHLVYDPTQDELVHLTELPADCSEEVEFLGPYPFKSLCILHSELNSDKQSFPEVSCSRLSEASYIRKLMLHFRYTRLCIVPYANHRVLTSLLSRHSLYAKIESQLQNKKNKSVSTYLRRGMC</sequence>